<evidence type="ECO:0000256" key="2">
    <source>
        <dbReference type="ARBA" id="ARBA00022857"/>
    </source>
</evidence>
<gene>
    <name evidence="4" type="ORF">PHACADRAFT_153110</name>
</gene>
<name>K5UK16_PHACS</name>
<dbReference type="AlphaFoldDB" id="K5UK16"/>
<dbReference type="PANTHER" id="PTHR42748:SF14">
    <property type="entry name" value="SNOAL-LIKE DOMAIN-CONTAINING PROTEIN"/>
    <property type="match status" value="1"/>
</dbReference>
<dbReference type="Gene3D" id="3.40.50.720">
    <property type="entry name" value="NAD(P)-binding Rossmann-like Domain"/>
    <property type="match status" value="1"/>
</dbReference>
<dbReference type="KEGG" id="pco:PHACADRAFT_153110"/>
<dbReference type="InterPro" id="IPR008030">
    <property type="entry name" value="NmrA-like"/>
</dbReference>
<comment type="similarity">
    <text evidence="1">Belongs to the NmrA-type oxidoreductase family.</text>
</comment>
<dbReference type="Gene3D" id="3.90.25.10">
    <property type="entry name" value="UDP-galactose 4-epimerase, domain 1"/>
    <property type="match status" value="1"/>
</dbReference>
<evidence type="ECO:0000313" key="4">
    <source>
        <dbReference type="EMBL" id="EKM49926.1"/>
    </source>
</evidence>
<protein>
    <recommendedName>
        <fullName evidence="3">NmrA-like domain-containing protein</fullName>
    </recommendedName>
</protein>
<dbReference type="GeneID" id="18908935"/>
<feature type="domain" description="NmrA-like" evidence="3">
    <location>
        <begin position="4"/>
        <end position="206"/>
    </location>
</feature>
<dbReference type="InParanoid" id="K5UK16"/>
<dbReference type="PANTHER" id="PTHR42748">
    <property type="entry name" value="NITROGEN METABOLITE REPRESSION PROTEIN NMRA FAMILY MEMBER"/>
    <property type="match status" value="1"/>
</dbReference>
<dbReference type="Proteomes" id="UP000008370">
    <property type="component" value="Unassembled WGS sequence"/>
</dbReference>
<dbReference type="HOGENOM" id="CLU_007383_8_0_1"/>
<proteinExistence type="inferred from homology"/>
<keyword evidence="2" id="KW-0521">NADP</keyword>
<dbReference type="SUPFAM" id="SSF51735">
    <property type="entry name" value="NAD(P)-binding Rossmann-fold domains"/>
    <property type="match status" value="1"/>
</dbReference>
<evidence type="ECO:0000259" key="3">
    <source>
        <dbReference type="Pfam" id="PF05368"/>
    </source>
</evidence>
<dbReference type="EMBL" id="JH930479">
    <property type="protein sequence ID" value="EKM49926.1"/>
    <property type="molecule type" value="Genomic_DNA"/>
</dbReference>
<accession>K5UK16</accession>
<dbReference type="RefSeq" id="XP_007401124.1">
    <property type="nucleotide sequence ID" value="XM_007401062.1"/>
</dbReference>
<evidence type="ECO:0000256" key="1">
    <source>
        <dbReference type="ARBA" id="ARBA00006328"/>
    </source>
</evidence>
<dbReference type="STRING" id="650164.K5UK16"/>
<sequence length="301" mass="34049">MSSGSVDDLATVFVALRGAWGAFVNTDTFTIGEQKEIFIGMRIFELAKQAKTVRHYIWSSLDYITKISGYDPKYKTGHYDAKGRVTDWLKAQPSVVSDSDLSWSSLTSGPYTEMLTLPMFGPFARRADGTSVFAFPTAQGHISLTSLKDVGFFARYSFDNRAEVSGRDLAIASEMATLENTVETFKRVTGLPAVGVHITVEEWFRNWKNTDYPVAKECKRGDGSTTWEEAFTAWWYMFRDDLIKRDMAWVRKVNPNVQTLEKWMREKNYKGNLEPTLLKQWEDGSPVGLDLEHIAATLGKA</sequence>
<dbReference type="InterPro" id="IPR036291">
    <property type="entry name" value="NAD(P)-bd_dom_sf"/>
</dbReference>
<keyword evidence="5" id="KW-1185">Reference proteome</keyword>
<reference evidence="4 5" key="1">
    <citation type="journal article" date="2012" name="BMC Genomics">
        <title>Comparative genomics of the white-rot fungi, Phanerochaete carnosa and P. chrysosporium, to elucidate the genetic basis of the distinct wood types they colonize.</title>
        <authorList>
            <person name="Suzuki H."/>
            <person name="MacDonald J."/>
            <person name="Syed K."/>
            <person name="Salamov A."/>
            <person name="Hori C."/>
            <person name="Aerts A."/>
            <person name="Henrissat B."/>
            <person name="Wiebenga A."/>
            <person name="vanKuyk P.A."/>
            <person name="Barry K."/>
            <person name="Lindquist E."/>
            <person name="LaButti K."/>
            <person name="Lapidus A."/>
            <person name="Lucas S."/>
            <person name="Coutinho P."/>
            <person name="Gong Y."/>
            <person name="Samejima M."/>
            <person name="Mahadevan R."/>
            <person name="Abou-Zaid M."/>
            <person name="de Vries R.P."/>
            <person name="Igarashi K."/>
            <person name="Yadav J.S."/>
            <person name="Grigoriev I.V."/>
            <person name="Master E.R."/>
        </authorList>
    </citation>
    <scope>NUCLEOTIDE SEQUENCE [LARGE SCALE GENOMIC DNA]</scope>
    <source>
        <strain evidence="4 5">HHB-10118-sp</strain>
    </source>
</reference>
<dbReference type="OrthoDB" id="300709at2759"/>
<evidence type="ECO:0000313" key="5">
    <source>
        <dbReference type="Proteomes" id="UP000008370"/>
    </source>
</evidence>
<dbReference type="InterPro" id="IPR051164">
    <property type="entry name" value="NmrA-like_oxidored"/>
</dbReference>
<dbReference type="Pfam" id="PF05368">
    <property type="entry name" value="NmrA"/>
    <property type="match status" value="1"/>
</dbReference>
<organism evidence="4 5">
    <name type="scientific">Phanerochaete carnosa (strain HHB-10118-sp)</name>
    <name type="common">White-rot fungus</name>
    <name type="synonym">Peniophora carnosa</name>
    <dbReference type="NCBI Taxonomy" id="650164"/>
    <lineage>
        <taxon>Eukaryota</taxon>
        <taxon>Fungi</taxon>
        <taxon>Dikarya</taxon>
        <taxon>Basidiomycota</taxon>
        <taxon>Agaricomycotina</taxon>
        <taxon>Agaricomycetes</taxon>
        <taxon>Polyporales</taxon>
        <taxon>Phanerochaetaceae</taxon>
        <taxon>Phanerochaete</taxon>
    </lineage>
</organism>
<dbReference type="GO" id="GO:0005634">
    <property type="term" value="C:nucleus"/>
    <property type="evidence" value="ECO:0007669"/>
    <property type="project" value="TreeGrafter"/>
</dbReference>